<feature type="compositionally biased region" description="Low complexity" evidence="1">
    <location>
        <begin position="324"/>
        <end position="338"/>
    </location>
</feature>
<reference evidence="3 4" key="1">
    <citation type="submission" date="2019-09" db="EMBL/GenBank/DDBJ databases">
        <title>Genome Sequences of Streptomyces kaniharaensis ATCC 21070.</title>
        <authorList>
            <person name="Zhu W."/>
            <person name="De Crecy-Lagard V."/>
            <person name="Richards N.G."/>
        </authorList>
    </citation>
    <scope>NUCLEOTIDE SEQUENCE [LARGE SCALE GENOMIC DNA]</scope>
    <source>
        <strain evidence="3 4">SF-557</strain>
    </source>
</reference>
<dbReference type="Proteomes" id="UP000450000">
    <property type="component" value="Unassembled WGS sequence"/>
</dbReference>
<dbReference type="SUPFAM" id="SSF52540">
    <property type="entry name" value="P-loop containing nucleoside triphosphate hydrolases"/>
    <property type="match status" value="1"/>
</dbReference>
<gene>
    <name evidence="3" type="ORF">F7Q99_19975</name>
</gene>
<dbReference type="InterPro" id="IPR003593">
    <property type="entry name" value="AAA+_ATPase"/>
</dbReference>
<dbReference type="AlphaFoldDB" id="A0A6N7KV61"/>
<evidence type="ECO:0000313" key="4">
    <source>
        <dbReference type="Proteomes" id="UP000450000"/>
    </source>
</evidence>
<proteinExistence type="predicted"/>
<sequence length="389" mass="40734">MSFTFAPATREQAKARVALAGPSGSGKTYTALSLATNMAPRVALIDTERGSASKYAAGKLGAGFTFDTLQMSKYDPRDLVKALAAAGQAGYGAVIVDSLSHFWMGTGGMLELVDSIGKRSGGGGQWGGWKDARPFERAMIDALLSYPGHVIVTMRTKSEWVIETNERGKQQPKKVGTKAEQRDGIEYEFDIVGDLDLENTLVISKSRCDELSGAVINRPGSDMAATVLAWLEDGVEVPDAVDLVAEAMSPALTVDGALALHAKTERHRLLGAAILHPETGAPMSLGDLIVERGRQLRANGGRPSGTQGPTQPPRPMPGPGTTGAGVTAPAAGPGAPDRQAAIDALRSAALATGVERTIEADFRQSYGVTVEDAPVAAIREMTELLRGAA</sequence>
<dbReference type="Pfam" id="PF13479">
    <property type="entry name" value="AAA_24"/>
    <property type="match status" value="1"/>
</dbReference>
<feature type="compositionally biased region" description="Low complexity" evidence="1">
    <location>
        <begin position="300"/>
        <end position="309"/>
    </location>
</feature>
<dbReference type="RefSeq" id="WP_153463256.1">
    <property type="nucleotide sequence ID" value="NZ_WBOF01000001.1"/>
</dbReference>
<organism evidence="3 4">
    <name type="scientific">Streptomyces kaniharaensis</name>
    <dbReference type="NCBI Taxonomy" id="212423"/>
    <lineage>
        <taxon>Bacteria</taxon>
        <taxon>Bacillati</taxon>
        <taxon>Actinomycetota</taxon>
        <taxon>Actinomycetes</taxon>
        <taxon>Kitasatosporales</taxon>
        <taxon>Streptomycetaceae</taxon>
        <taxon>Streptomyces</taxon>
    </lineage>
</organism>
<feature type="domain" description="AAA+ ATPase" evidence="2">
    <location>
        <begin position="13"/>
        <end position="177"/>
    </location>
</feature>
<name>A0A6N7KV61_9ACTN</name>
<accession>A0A6N7KV61</accession>
<comment type="caution">
    <text evidence="3">The sequence shown here is derived from an EMBL/GenBank/DDBJ whole genome shotgun (WGS) entry which is preliminary data.</text>
</comment>
<evidence type="ECO:0000256" key="1">
    <source>
        <dbReference type="SAM" id="MobiDB-lite"/>
    </source>
</evidence>
<dbReference type="EMBL" id="WBOF01000001">
    <property type="protein sequence ID" value="MQS14479.1"/>
    <property type="molecule type" value="Genomic_DNA"/>
</dbReference>
<protein>
    <submittedName>
        <fullName evidence="3">AAA family ATPase</fullName>
    </submittedName>
</protein>
<dbReference type="Gene3D" id="3.40.50.300">
    <property type="entry name" value="P-loop containing nucleotide triphosphate hydrolases"/>
    <property type="match status" value="1"/>
</dbReference>
<feature type="region of interest" description="Disordered" evidence="1">
    <location>
        <begin position="297"/>
        <end position="338"/>
    </location>
</feature>
<keyword evidence="4" id="KW-1185">Reference proteome</keyword>
<evidence type="ECO:0000313" key="3">
    <source>
        <dbReference type="EMBL" id="MQS14479.1"/>
    </source>
</evidence>
<dbReference type="SMART" id="SM00382">
    <property type="entry name" value="AAA"/>
    <property type="match status" value="1"/>
</dbReference>
<dbReference type="InterPro" id="IPR027417">
    <property type="entry name" value="P-loop_NTPase"/>
</dbReference>
<dbReference type="OrthoDB" id="1625426at2"/>
<evidence type="ECO:0000259" key="2">
    <source>
        <dbReference type="SMART" id="SM00382"/>
    </source>
</evidence>